<proteinExistence type="predicted"/>
<evidence type="ECO:0000313" key="2">
    <source>
        <dbReference type="EMBL" id="OXA97848.1"/>
    </source>
</evidence>
<evidence type="ECO:0000313" key="4">
    <source>
        <dbReference type="Proteomes" id="UP000198424"/>
    </source>
</evidence>
<reference evidence="1 3" key="1">
    <citation type="submission" date="2014-07" db="EMBL/GenBank/DDBJ databases">
        <title>Genome of Flavobacterium hydatis DSM 2063.</title>
        <authorList>
            <person name="Pipes S.E."/>
            <person name="Stropko S.J."/>
            <person name="Newman J.D."/>
        </authorList>
    </citation>
    <scope>NUCLEOTIDE SEQUENCE [LARGE SCALE GENOMIC DNA]</scope>
    <source>
        <strain evidence="1 3">DSM 2063</strain>
    </source>
</reference>
<evidence type="ECO:0000313" key="3">
    <source>
        <dbReference type="Proteomes" id="UP000028712"/>
    </source>
</evidence>
<keyword evidence="4" id="KW-1185">Reference proteome</keyword>
<dbReference type="EMBL" id="JPRM01000036">
    <property type="protein sequence ID" value="KFF11189.1"/>
    <property type="molecule type" value="Genomic_DNA"/>
</dbReference>
<comment type="caution">
    <text evidence="1">The sequence shown here is derived from an EMBL/GenBank/DDBJ whole genome shotgun (WGS) entry which is preliminary data.</text>
</comment>
<dbReference type="EMBL" id="MUGY01000002">
    <property type="protein sequence ID" value="OXA97848.1"/>
    <property type="molecule type" value="Genomic_DNA"/>
</dbReference>
<dbReference type="AlphaFoldDB" id="A0A086A3C5"/>
<protein>
    <submittedName>
        <fullName evidence="1">Uncharacterized protein</fullName>
    </submittedName>
</protein>
<organism evidence="1 3">
    <name type="scientific">Flavobacterium hydatis</name>
    <name type="common">Cytophaga aquatilis</name>
    <dbReference type="NCBI Taxonomy" id="991"/>
    <lineage>
        <taxon>Bacteria</taxon>
        <taxon>Pseudomonadati</taxon>
        <taxon>Bacteroidota</taxon>
        <taxon>Flavobacteriia</taxon>
        <taxon>Flavobacteriales</taxon>
        <taxon>Flavobacteriaceae</taxon>
        <taxon>Flavobacterium</taxon>
    </lineage>
</organism>
<reference evidence="2 4" key="2">
    <citation type="submission" date="2016-11" db="EMBL/GenBank/DDBJ databases">
        <title>Whole genomes of Flavobacteriaceae.</title>
        <authorList>
            <person name="Stine C."/>
            <person name="Li C."/>
            <person name="Tadesse D."/>
        </authorList>
    </citation>
    <scope>NUCLEOTIDE SEQUENCE [LARGE SCALE GENOMIC DNA]</scope>
    <source>
        <strain evidence="2 4">ATCC 29551</strain>
    </source>
</reference>
<evidence type="ECO:0000313" key="1">
    <source>
        <dbReference type="EMBL" id="KFF11189.1"/>
    </source>
</evidence>
<dbReference type="Proteomes" id="UP000028712">
    <property type="component" value="Unassembled WGS sequence"/>
</dbReference>
<sequence>MSSFLKTQDFNELDYPKLCVLRGIFFSHTSFRIDSGKLYSAQPKRTETRKAIKTKNPKLSFRVLNTGGERGSDAFILIPVNTSVSIYYLS</sequence>
<dbReference type="Proteomes" id="UP000198424">
    <property type="component" value="Unassembled WGS sequence"/>
</dbReference>
<gene>
    <name evidence="2" type="ORF">B0A62_03050</name>
    <name evidence="1" type="ORF">IW20_19810</name>
</gene>
<accession>A0A086A3C5</accession>
<name>A0A086A3C5_FLAHY</name>